<evidence type="ECO:0000313" key="2">
    <source>
        <dbReference type="Proteomes" id="UP000019140"/>
    </source>
</evidence>
<proteinExistence type="predicted"/>
<name>W4MFY8_9BACT</name>
<reference evidence="1 2" key="1">
    <citation type="journal article" date="2014" name="Nature">
        <title>An environmental bacterial taxon with a large and distinct metabolic repertoire.</title>
        <authorList>
            <person name="Wilson M.C."/>
            <person name="Mori T."/>
            <person name="Ruckert C."/>
            <person name="Uria A.R."/>
            <person name="Helf M.J."/>
            <person name="Takada K."/>
            <person name="Gernert C."/>
            <person name="Steffens U.A."/>
            <person name="Heycke N."/>
            <person name="Schmitt S."/>
            <person name="Rinke C."/>
            <person name="Helfrich E.J."/>
            <person name="Brachmann A.O."/>
            <person name="Gurgui C."/>
            <person name="Wakimoto T."/>
            <person name="Kracht M."/>
            <person name="Crusemann M."/>
            <person name="Hentschel U."/>
            <person name="Abe I."/>
            <person name="Matsunaga S."/>
            <person name="Kalinowski J."/>
            <person name="Takeyama H."/>
            <person name="Piel J."/>
        </authorList>
    </citation>
    <scope>NUCLEOTIDE SEQUENCE [LARGE SCALE GENOMIC DNA]</scope>
    <source>
        <strain evidence="2">TSY2</strain>
    </source>
</reference>
<sequence>MVYEPHGNTQWIAISQDTAAERAPACLEREFFFSQLANALTMLNGWVYLTQTSACPTRQQCYFEAMQSTVQHIIHLMQRHR</sequence>
<accession>W4MFY8</accession>
<protein>
    <submittedName>
        <fullName evidence="1">Uncharacterized protein</fullName>
    </submittedName>
</protein>
<evidence type="ECO:0000313" key="1">
    <source>
        <dbReference type="EMBL" id="ETX09239.1"/>
    </source>
</evidence>
<dbReference type="Proteomes" id="UP000019140">
    <property type="component" value="Unassembled WGS sequence"/>
</dbReference>
<dbReference type="EMBL" id="AZHX01000023">
    <property type="protein sequence ID" value="ETX09239.1"/>
    <property type="molecule type" value="Genomic_DNA"/>
</dbReference>
<gene>
    <name evidence="1" type="ORF">ETSY2_00705</name>
</gene>
<organism evidence="1 2">
    <name type="scientific">Candidatus Entotheonella gemina</name>
    <dbReference type="NCBI Taxonomy" id="1429439"/>
    <lineage>
        <taxon>Bacteria</taxon>
        <taxon>Pseudomonadati</taxon>
        <taxon>Nitrospinota/Tectimicrobiota group</taxon>
        <taxon>Candidatus Tectimicrobiota</taxon>
        <taxon>Candidatus Entotheonellia</taxon>
        <taxon>Candidatus Entotheonellales</taxon>
        <taxon>Candidatus Entotheonellaceae</taxon>
        <taxon>Candidatus Entotheonella</taxon>
    </lineage>
</organism>
<comment type="caution">
    <text evidence="1">The sequence shown here is derived from an EMBL/GenBank/DDBJ whole genome shotgun (WGS) entry which is preliminary data.</text>
</comment>
<keyword evidence="2" id="KW-1185">Reference proteome</keyword>
<dbReference type="HOGENOM" id="CLU_2567458_0_0_7"/>
<dbReference type="AlphaFoldDB" id="W4MFY8"/>